<dbReference type="SUPFAM" id="SSF55874">
    <property type="entry name" value="ATPase domain of HSP90 chaperone/DNA topoisomerase II/histidine kinase"/>
    <property type="match status" value="1"/>
</dbReference>
<dbReference type="Proteomes" id="UP000092164">
    <property type="component" value="Unassembled WGS sequence"/>
</dbReference>
<dbReference type="RefSeq" id="WP_068480550.1">
    <property type="nucleotide sequence ID" value="NZ_CP018760.1"/>
</dbReference>
<dbReference type="STRING" id="1836467.BTR34_09300"/>
<protein>
    <submittedName>
        <fullName evidence="4">Histidine kinase</fullName>
    </submittedName>
</protein>
<dbReference type="PANTHER" id="PTHR34220:SF7">
    <property type="entry name" value="SENSOR HISTIDINE KINASE YPDA"/>
    <property type="match status" value="1"/>
</dbReference>
<dbReference type="SMART" id="SM00028">
    <property type="entry name" value="TPR"/>
    <property type="match status" value="7"/>
</dbReference>
<dbReference type="InterPro" id="IPR011990">
    <property type="entry name" value="TPR-like_helical_dom_sf"/>
</dbReference>
<reference evidence="5" key="1">
    <citation type="submission" date="2016-06" db="EMBL/GenBank/DDBJ databases">
        <authorList>
            <person name="Zhan P."/>
        </authorList>
    </citation>
    <scope>NUCLEOTIDE SEQUENCE [LARGE SCALE GENOMIC DNA]</scope>
    <source>
        <strain evidence="5">T28</strain>
    </source>
</reference>
<dbReference type="KEGG" id="mart:BTR34_09300"/>
<keyword evidence="2" id="KW-0812">Transmembrane</keyword>
<organism evidence="4 5">
    <name type="scientific">Maribacter hydrothermalis</name>
    <dbReference type="NCBI Taxonomy" id="1836467"/>
    <lineage>
        <taxon>Bacteria</taxon>
        <taxon>Pseudomonadati</taxon>
        <taxon>Bacteroidota</taxon>
        <taxon>Flavobacteriia</taxon>
        <taxon>Flavobacteriales</taxon>
        <taxon>Flavobacteriaceae</taxon>
        <taxon>Maribacter</taxon>
    </lineage>
</organism>
<keyword evidence="4" id="KW-0418">Kinase</keyword>
<dbReference type="PANTHER" id="PTHR34220">
    <property type="entry name" value="SENSOR HISTIDINE KINASE YPDA"/>
    <property type="match status" value="1"/>
</dbReference>
<dbReference type="Gene3D" id="1.25.40.10">
    <property type="entry name" value="Tetratricopeptide repeat domain"/>
    <property type="match status" value="2"/>
</dbReference>
<dbReference type="InterPro" id="IPR050640">
    <property type="entry name" value="Bact_2-comp_sensor_kinase"/>
</dbReference>
<dbReference type="PROSITE" id="PS50005">
    <property type="entry name" value="TPR"/>
    <property type="match status" value="2"/>
</dbReference>
<evidence type="ECO:0000259" key="3">
    <source>
        <dbReference type="Pfam" id="PF06580"/>
    </source>
</evidence>
<feature type="domain" description="Signal transduction histidine kinase internal region" evidence="3">
    <location>
        <begin position="452"/>
        <end position="530"/>
    </location>
</feature>
<dbReference type="Pfam" id="PF13424">
    <property type="entry name" value="TPR_12"/>
    <property type="match status" value="2"/>
</dbReference>
<evidence type="ECO:0000256" key="2">
    <source>
        <dbReference type="SAM" id="Phobius"/>
    </source>
</evidence>
<name>A0A1B7ZEJ4_9FLAO</name>
<dbReference type="OrthoDB" id="6190788at2"/>
<keyword evidence="5" id="KW-1185">Reference proteome</keyword>
<evidence type="ECO:0000313" key="5">
    <source>
        <dbReference type="Proteomes" id="UP000092164"/>
    </source>
</evidence>
<sequence length="660" mass="76212">MNKNHSIFNIFPTKVAIENKLNLLFLILYLLLHSAQSYSQSITPEFEKKTDSLIQAAPKTYAEIDKVLRPFRKDSTLIRYVNQKSEDKNYLSGQAYALNQLGRIYRDISEYQKALDLFQEALSISFEANSLEFRVYSLNMISVVYRRTDAIKSALDFSQEALELAETVVEPSIGLKRSINVSLNSIGNIYQMLEQYDLAIEKFERSMILEKELDNKLGLAINHQNLGECYEAQGMLEPALQNFRKSLVYNEIINSEKGKIICNYSIAHVYVHNGKINEAVLLLQTNLKKAQKLGDQKIVTTILINLGWALTRFGDYSAAETNLENGLSLAKKYNLNAEIAEANKFLSELWIKKDDYQKGMSYFKESKKYEDRITNSLNLRYVNDMILRYESQMRTNQLKRLAEENESVRLKLRKNKTILIIIGVFLVLLIGILYILYRQSQLNAEKKLLTLEQSMLRSQMNPHFLFNSLNSIKLYIINNEKKNAVHYLNKFSKLVRKILEASSQREISLAEELETVALYMNIENIRFSNEINFNVHIKDDINTHNIKIPSLILQPFLENALWHGLSSKDGIKNIDLEIKKGKNEFIEIIITDNGVGREAAEKIKDGKVLKRKSVGIDITKERLANFSRDYENFFHVEIIDKFDDETNPIGTQIIIYIPTI</sequence>
<gene>
    <name evidence="4" type="ORF">A9200_00930</name>
</gene>
<accession>A0A1B7ZEJ4</accession>
<feature type="transmembrane region" description="Helical" evidence="2">
    <location>
        <begin position="418"/>
        <end position="437"/>
    </location>
</feature>
<evidence type="ECO:0000313" key="4">
    <source>
        <dbReference type="EMBL" id="OBR41985.1"/>
    </source>
</evidence>
<proteinExistence type="predicted"/>
<dbReference type="EMBL" id="LZFP01000001">
    <property type="protein sequence ID" value="OBR41985.1"/>
    <property type="molecule type" value="Genomic_DNA"/>
</dbReference>
<keyword evidence="2" id="KW-0472">Membrane</keyword>
<dbReference type="GO" id="GO:0000155">
    <property type="term" value="F:phosphorelay sensor kinase activity"/>
    <property type="evidence" value="ECO:0007669"/>
    <property type="project" value="InterPro"/>
</dbReference>
<feature type="repeat" description="TPR" evidence="1">
    <location>
        <begin position="180"/>
        <end position="213"/>
    </location>
</feature>
<dbReference type="Pfam" id="PF06580">
    <property type="entry name" value="His_kinase"/>
    <property type="match status" value="1"/>
</dbReference>
<dbReference type="AlphaFoldDB" id="A0A1B7ZEJ4"/>
<dbReference type="SUPFAM" id="SSF48452">
    <property type="entry name" value="TPR-like"/>
    <property type="match status" value="2"/>
</dbReference>
<dbReference type="PROSITE" id="PS50293">
    <property type="entry name" value="TPR_REGION"/>
    <property type="match status" value="1"/>
</dbReference>
<keyword evidence="2" id="KW-1133">Transmembrane helix</keyword>
<comment type="caution">
    <text evidence="4">The sequence shown here is derived from an EMBL/GenBank/DDBJ whole genome shotgun (WGS) entry which is preliminary data.</text>
</comment>
<dbReference type="InterPro" id="IPR036890">
    <property type="entry name" value="HATPase_C_sf"/>
</dbReference>
<feature type="repeat" description="TPR" evidence="1">
    <location>
        <begin position="95"/>
        <end position="128"/>
    </location>
</feature>
<dbReference type="InterPro" id="IPR010559">
    <property type="entry name" value="Sig_transdc_His_kin_internal"/>
</dbReference>
<dbReference type="GO" id="GO:0016020">
    <property type="term" value="C:membrane"/>
    <property type="evidence" value="ECO:0007669"/>
    <property type="project" value="InterPro"/>
</dbReference>
<evidence type="ECO:0000256" key="1">
    <source>
        <dbReference type="PROSITE-ProRule" id="PRU00339"/>
    </source>
</evidence>
<dbReference type="InterPro" id="IPR019734">
    <property type="entry name" value="TPR_rpt"/>
</dbReference>
<keyword evidence="4" id="KW-0808">Transferase</keyword>
<dbReference type="Gene3D" id="3.30.565.10">
    <property type="entry name" value="Histidine kinase-like ATPase, C-terminal domain"/>
    <property type="match status" value="1"/>
</dbReference>
<keyword evidence="1" id="KW-0802">TPR repeat</keyword>